<feature type="transmembrane region" description="Helical" evidence="1">
    <location>
        <begin position="70"/>
        <end position="92"/>
    </location>
</feature>
<evidence type="ECO:0008006" key="4">
    <source>
        <dbReference type="Google" id="ProtNLM"/>
    </source>
</evidence>
<feature type="transmembrane region" description="Helical" evidence="1">
    <location>
        <begin position="37"/>
        <end position="58"/>
    </location>
</feature>
<dbReference type="EMBL" id="KZ772699">
    <property type="protein sequence ID" value="PTQ43063.1"/>
    <property type="molecule type" value="Genomic_DNA"/>
</dbReference>
<keyword evidence="1" id="KW-0472">Membrane</keyword>
<feature type="non-terminal residue" evidence="2">
    <location>
        <position position="1"/>
    </location>
</feature>
<keyword evidence="3" id="KW-1185">Reference proteome</keyword>
<evidence type="ECO:0000313" key="2">
    <source>
        <dbReference type="EMBL" id="PTQ43063.1"/>
    </source>
</evidence>
<evidence type="ECO:0000313" key="3">
    <source>
        <dbReference type="Proteomes" id="UP000244005"/>
    </source>
</evidence>
<feature type="transmembrane region" description="Helical" evidence="1">
    <location>
        <begin position="98"/>
        <end position="116"/>
    </location>
</feature>
<gene>
    <name evidence="2" type="ORF">MARPO_0027s0162</name>
</gene>
<keyword evidence="1" id="KW-1133">Transmembrane helix</keyword>
<proteinExistence type="predicted"/>
<organism evidence="2 3">
    <name type="scientific">Marchantia polymorpha</name>
    <name type="common">Common liverwort</name>
    <name type="synonym">Marchantia aquatica</name>
    <dbReference type="NCBI Taxonomy" id="3197"/>
    <lineage>
        <taxon>Eukaryota</taxon>
        <taxon>Viridiplantae</taxon>
        <taxon>Streptophyta</taxon>
        <taxon>Embryophyta</taxon>
        <taxon>Marchantiophyta</taxon>
        <taxon>Marchantiopsida</taxon>
        <taxon>Marchantiidae</taxon>
        <taxon>Marchantiales</taxon>
        <taxon>Marchantiaceae</taxon>
        <taxon>Marchantia</taxon>
    </lineage>
</organism>
<dbReference type="AlphaFoldDB" id="A0A2R6XAC7"/>
<reference evidence="3" key="1">
    <citation type="journal article" date="2017" name="Cell">
        <title>Insights into land plant evolution garnered from the Marchantia polymorpha genome.</title>
        <authorList>
            <person name="Bowman J.L."/>
            <person name="Kohchi T."/>
            <person name="Yamato K.T."/>
            <person name="Jenkins J."/>
            <person name="Shu S."/>
            <person name="Ishizaki K."/>
            <person name="Yamaoka S."/>
            <person name="Nishihama R."/>
            <person name="Nakamura Y."/>
            <person name="Berger F."/>
            <person name="Adam C."/>
            <person name="Aki S.S."/>
            <person name="Althoff F."/>
            <person name="Araki T."/>
            <person name="Arteaga-Vazquez M.A."/>
            <person name="Balasubrmanian S."/>
            <person name="Barry K."/>
            <person name="Bauer D."/>
            <person name="Boehm C.R."/>
            <person name="Briginshaw L."/>
            <person name="Caballero-Perez J."/>
            <person name="Catarino B."/>
            <person name="Chen F."/>
            <person name="Chiyoda S."/>
            <person name="Chovatia M."/>
            <person name="Davies K.M."/>
            <person name="Delmans M."/>
            <person name="Demura T."/>
            <person name="Dierschke T."/>
            <person name="Dolan L."/>
            <person name="Dorantes-Acosta A.E."/>
            <person name="Eklund D.M."/>
            <person name="Florent S.N."/>
            <person name="Flores-Sandoval E."/>
            <person name="Fujiyama A."/>
            <person name="Fukuzawa H."/>
            <person name="Galik B."/>
            <person name="Grimanelli D."/>
            <person name="Grimwood J."/>
            <person name="Grossniklaus U."/>
            <person name="Hamada T."/>
            <person name="Haseloff J."/>
            <person name="Hetherington A.J."/>
            <person name="Higo A."/>
            <person name="Hirakawa Y."/>
            <person name="Hundley H.N."/>
            <person name="Ikeda Y."/>
            <person name="Inoue K."/>
            <person name="Inoue S.I."/>
            <person name="Ishida S."/>
            <person name="Jia Q."/>
            <person name="Kakita M."/>
            <person name="Kanazawa T."/>
            <person name="Kawai Y."/>
            <person name="Kawashima T."/>
            <person name="Kennedy M."/>
            <person name="Kinose K."/>
            <person name="Kinoshita T."/>
            <person name="Kohara Y."/>
            <person name="Koide E."/>
            <person name="Komatsu K."/>
            <person name="Kopischke S."/>
            <person name="Kubo M."/>
            <person name="Kyozuka J."/>
            <person name="Lagercrantz U."/>
            <person name="Lin S.S."/>
            <person name="Lindquist E."/>
            <person name="Lipzen A.M."/>
            <person name="Lu C.W."/>
            <person name="De Luna E."/>
            <person name="Martienssen R.A."/>
            <person name="Minamino N."/>
            <person name="Mizutani M."/>
            <person name="Mizutani M."/>
            <person name="Mochizuki N."/>
            <person name="Monte I."/>
            <person name="Mosher R."/>
            <person name="Nagasaki H."/>
            <person name="Nakagami H."/>
            <person name="Naramoto S."/>
            <person name="Nishitani K."/>
            <person name="Ohtani M."/>
            <person name="Okamoto T."/>
            <person name="Okumura M."/>
            <person name="Phillips J."/>
            <person name="Pollak B."/>
            <person name="Reinders A."/>
            <person name="Rovekamp M."/>
            <person name="Sano R."/>
            <person name="Sawa S."/>
            <person name="Schmid M.W."/>
            <person name="Shirakawa M."/>
            <person name="Solano R."/>
            <person name="Spunde A."/>
            <person name="Suetsugu N."/>
            <person name="Sugano S."/>
            <person name="Sugiyama A."/>
            <person name="Sun R."/>
            <person name="Suzuki Y."/>
            <person name="Takenaka M."/>
            <person name="Takezawa D."/>
            <person name="Tomogane H."/>
            <person name="Tsuzuki M."/>
            <person name="Ueda T."/>
            <person name="Umeda M."/>
            <person name="Ward J.M."/>
            <person name="Watanabe Y."/>
            <person name="Yazaki K."/>
            <person name="Yokoyama R."/>
            <person name="Yoshitake Y."/>
            <person name="Yotsui I."/>
            <person name="Zachgo S."/>
            <person name="Schmutz J."/>
        </authorList>
    </citation>
    <scope>NUCLEOTIDE SEQUENCE [LARGE SCALE GENOMIC DNA]</scope>
    <source>
        <strain evidence="3">Tak-1</strain>
    </source>
</reference>
<evidence type="ECO:0000256" key="1">
    <source>
        <dbReference type="SAM" id="Phobius"/>
    </source>
</evidence>
<keyword evidence="1" id="KW-0812">Transmembrane</keyword>
<name>A0A2R6XAC7_MARPO</name>
<sequence>TLSLSPELYQFAALQQPRVHSQCLPTTSISSIRMKTAHFIAIVASVLAAATFAAAASYSSSLKNDCDFDVNVNIVLIPGLQLGSLGVITVVAHTVQSVLYTITGLVAGLLGLTWKISAVIDGVLRTVNVVVPLNGTVQIVETAVGTVAVLVNNVVKGYLLQL</sequence>
<protein>
    <recommendedName>
        <fullName evidence="4">Transmembrane protein</fullName>
    </recommendedName>
</protein>
<dbReference type="Proteomes" id="UP000244005">
    <property type="component" value="Unassembled WGS sequence"/>
</dbReference>
<accession>A0A2R6XAC7</accession>